<sequence>MKKGFKDNIEKLTVGNTDFRKVLYTAEHSQLVLMSLLPGEEIGLEVHPDNDQFFRFEEGHGQVTIDNTIYEVADGDAVIVPRGAEHNVVNTSSTGALKFYTIYSPAHHADGIVRKTRDEAVQNEAEFDGTTTE</sequence>
<gene>
    <name evidence="2" type="ORF">A3I86_00080</name>
</gene>
<dbReference type="InterPro" id="IPR013096">
    <property type="entry name" value="Cupin_2"/>
</dbReference>
<dbReference type="InterPro" id="IPR011051">
    <property type="entry name" value="RmlC_Cupin_sf"/>
</dbReference>
<organism evidence="2 3">
    <name type="scientific">Candidatus Zambryskibacteria bacterium RIFCSPLOWO2_02_FULL_39_14</name>
    <dbReference type="NCBI Taxonomy" id="1802769"/>
    <lineage>
        <taxon>Bacteria</taxon>
        <taxon>Candidatus Zambryskiibacteriota</taxon>
    </lineage>
</organism>
<protein>
    <submittedName>
        <fullName evidence="2">Cupin</fullName>
    </submittedName>
</protein>
<dbReference type="Gene3D" id="2.60.120.10">
    <property type="entry name" value="Jelly Rolls"/>
    <property type="match status" value="1"/>
</dbReference>
<dbReference type="PANTHER" id="PTHR43346">
    <property type="entry name" value="LIGAND BINDING DOMAIN PROTEIN, PUTATIVE (AFU_ORTHOLOGUE AFUA_6G14370)-RELATED"/>
    <property type="match status" value="1"/>
</dbReference>
<dbReference type="Proteomes" id="UP000177096">
    <property type="component" value="Unassembled WGS sequence"/>
</dbReference>
<dbReference type="CDD" id="cd02223">
    <property type="entry name" value="cupin_Bh2720-like"/>
    <property type="match status" value="1"/>
</dbReference>
<reference evidence="2 3" key="1">
    <citation type="journal article" date="2016" name="Nat. Commun.">
        <title>Thousands of microbial genomes shed light on interconnected biogeochemical processes in an aquifer system.</title>
        <authorList>
            <person name="Anantharaman K."/>
            <person name="Brown C.T."/>
            <person name="Hug L.A."/>
            <person name="Sharon I."/>
            <person name="Castelle C.J."/>
            <person name="Probst A.J."/>
            <person name="Thomas B.C."/>
            <person name="Singh A."/>
            <person name="Wilkins M.J."/>
            <person name="Karaoz U."/>
            <person name="Brodie E.L."/>
            <person name="Williams K.H."/>
            <person name="Hubbard S.S."/>
            <person name="Banfield J.F."/>
        </authorList>
    </citation>
    <scope>NUCLEOTIDE SEQUENCE [LARGE SCALE GENOMIC DNA]</scope>
</reference>
<proteinExistence type="predicted"/>
<evidence type="ECO:0000259" key="1">
    <source>
        <dbReference type="Pfam" id="PF07883"/>
    </source>
</evidence>
<dbReference type="InterPro" id="IPR052538">
    <property type="entry name" value="Flavonoid_dioxygenase-like"/>
</dbReference>
<dbReference type="Pfam" id="PF07883">
    <property type="entry name" value="Cupin_2"/>
    <property type="match status" value="1"/>
</dbReference>
<evidence type="ECO:0000313" key="2">
    <source>
        <dbReference type="EMBL" id="OHB08081.1"/>
    </source>
</evidence>
<dbReference type="EMBL" id="MHWM01000031">
    <property type="protein sequence ID" value="OHB08081.1"/>
    <property type="molecule type" value="Genomic_DNA"/>
</dbReference>
<name>A0A1G2UF53_9BACT</name>
<dbReference type="AlphaFoldDB" id="A0A1G2UF53"/>
<dbReference type="SUPFAM" id="SSF51182">
    <property type="entry name" value="RmlC-like cupins"/>
    <property type="match status" value="1"/>
</dbReference>
<feature type="domain" description="Cupin type-2" evidence="1">
    <location>
        <begin position="33"/>
        <end position="103"/>
    </location>
</feature>
<evidence type="ECO:0000313" key="3">
    <source>
        <dbReference type="Proteomes" id="UP000177096"/>
    </source>
</evidence>
<dbReference type="PANTHER" id="PTHR43346:SF1">
    <property type="entry name" value="QUERCETIN 2,3-DIOXYGENASE-RELATED"/>
    <property type="match status" value="1"/>
</dbReference>
<dbReference type="InterPro" id="IPR014710">
    <property type="entry name" value="RmlC-like_jellyroll"/>
</dbReference>
<comment type="caution">
    <text evidence="2">The sequence shown here is derived from an EMBL/GenBank/DDBJ whole genome shotgun (WGS) entry which is preliminary data.</text>
</comment>
<accession>A0A1G2UF53</accession>